<dbReference type="GO" id="GO:0000150">
    <property type="term" value="F:DNA strand exchange activity"/>
    <property type="evidence" value="ECO:0007669"/>
    <property type="project" value="InterPro"/>
</dbReference>
<feature type="domain" description="Resolvase HTH" evidence="1">
    <location>
        <begin position="10"/>
        <end position="40"/>
    </location>
</feature>
<evidence type="ECO:0000259" key="1">
    <source>
        <dbReference type="Pfam" id="PF02796"/>
    </source>
</evidence>
<evidence type="ECO:0000313" key="3">
    <source>
        <dbReference type="Proteomes" id="UP000199427"/>
    </source>
</evidence>
<dbReference type="InterPro" id="IPR006120">
    <property type="entry name" value="Resolvase_HTH_dom"/>
</dbReference>
<dbReference type="Pfam" id="PF02796">
    <property type="entry name" value="HTH_7"/>
    <property type="match status" value="1"/>
</dbReference>
<proteinExistence type="predicted"/>
<reference evidence="2 3" key="1">
    <citation type="submission" date="2016-10" db="EMBL/GenBank/DDBJ databases">
        <authorList>
            <person name="de Groot N.N."/>
        </authorList>
    </citation>
    <scope>NUCLEOTIDE SEQUENCE [LARGE SCALE GENOMIC DNA]</scope>
    <source>
        <strain evidence="2 3">DSM 21633</strain>
    </source>
</reference>
<dbReference type="InterPro" id="IPR009057">
    <property type="entry name" value="Homeodomain-like_sf"/>
</dbReference>
<feature type="non-terminal residue" evidence="2">
    <location>
        <position position="51"/>
    </location>
</feature>
<sequence length="51" mass="5953">MEKWEVYIKIQQLLEQGFSKTKTADKLGISRGTLYNYLEKSPEEMALWVAS</sequence>
<dbReference type="EMBL" id="FOES01000075">
    <property type="protein sequence ID" value="SER28119.1"/>
    <property type="molecule type" value="Genomic_DNA"/>
</dbReference>
<dbReference type="AlphaFoldDB" id="A0A1H9MXC2"/>
<name>A0A1H9MXC2_9BACI</name>
<evidence type="ECO:0000313" key="2">
    <source>
        <dbReference type="EMBL" id="SER28119.1"/>
    </source>
</evidence>
<keyword evidence="3" id="KW-1185">Reference proteome</keyword>
<gene>
    <name evidence="2" type="ORF">SAMN05216362_1751</name>
</gene>
<dbReference type="Gene3D" id="1.10.10.60">
    <property type="entry name" value="Homeodomain-like"/>
    <property type="match status" value="1"/>
</dbReference>
<protein>
    <submittedName>
        <fullName evidence="2">Helix-turn-helix domain of resolvase</fullName>
    </submittedName>
</protein>
<organism evidence="2 3">
    <name type="scientific">Piscibacillus halophilus</name>
    <dbReference type="NCBI Taxonomy" id="571933"/>
    <lineage>
        <taxon>Bacteria</taxon>
        <taxon>Bacillati</taxon>
        <taxon>Bacillota</taxon>
        <taxon>Bacilli</taxon>
        <taxon>Bacillales</taxon>
        <taxon>Bacillaceae</taxon>
        <taxon>Piscibacillus</taxon>
    </lineage>
</organism>
<accession>A0A1H9MXC2</accession>
<dbReference type="SUPFAM" id="SSF46689">
    <property type="entry name" value="Homeodomain-like"/>
    <property type="match status" value="1"/>
</dbReference>
<dbReference type="Proteomes" id="UP000199427">
    <property type="component" value="Unassembled WGS sequence"/>
</dbReference>
<dbReference type="GO" id="GO:0003677">
    <property type="term" value="F:DNA binding"/>
    <property type="evidence" value="ECO:0007669"/>
    <property type="project" value="InterPro"/>
</dbReference>